<evidence type="ECO:0000256" key="1">
    <source>
        <dbReference type="SAM" id="Phobius"/>
    </source>
</evidence>
<keyword evidence="1" id="KW-0812">Transmembrane</keyword>
<keyword evidence="1" id="KW-1133">Transmembrane helix</keyword>
<keyword evidence="1" id="KW-0472">Membrane</keyword>
<feature type="chain" id="PRO_5020944083" evidence="2">
    <location>
        <begin position="22"/>
        <end position="141"/>
    </location>
</feature>
<accession>A0A4Q0XGE8</accession>
<evidence type="ECO:0000313" key="3">
    <source>
        <dbReference type="EMBL" id="RXJ45796.1"/>
    </source>
</evidence>
<protein>
    <submittedName>
        <fullName evidence="3">DoxX family membrane protein</fullName>
    </submittedName>
</protein>
<organism evidence="3 4">
    <name type="scientific">Gelidibacter gilvus</name>
    <dbReference type="NCBI Taxonomy" id="59602"/>
    <lineage>
        <taxon>Bacteria</taxon>
        <taxon>Pseudomonadati</taxon>
        <taxon>Bacteroidota</taxon>
        <taxon>Flavobacteriia</taxon>
        <taxon>Flavobacteriales</taxon>
        <taxon>Flavobacteriaceae</taxon>
        <taxon>Gelidibacter</taxon>
    </lineage>
</organism>
<evidence type="ECO:0000256" key="2">
    <source>
        <dbReference type="SAM" id="SignalP"/>
    </source>
</evidence>
<sequence length="141" mass="15590">MKTIKLFLRLAIAVGFLSASADRLGMWPKDISAWGNWNSFLEYTHVLNPWVPDTLIPTLGTVATAAEIIFAIFLIIGFKTELFAKLSGILLLIFALSMTFSIGIKSVFDYSVFSASAAAFALSLLKEKYLEVDILIAKKKH</sequence>
<name>A0A4Q0XGE8_9FLAO</name>
<dbReference type="RefSeq" id="WP_129018228.1">
    <property type="nucleotide sequence ID" value="NZ_SDDZ01000010.1"/>
</dbReference>
<feature type="signal peptide" evidence="2">
    <location>
        <begin position="1"/>
        <end position="21"/>
    </location>
</feature>
<evidence type="ECO:0000313" key="4">
    <source>
        <dbReference type="Proteomes" id="UP000289792"/>
    </source>
</evidence>
<dbReference type="AlphaFoldDB" id="A0A4Q0XGE8"/>
<feature type="transmembrane region" description="Helical" evidence="1">
    <location>
        <begin position="83"/>
        <end position="102"/>
    </location>
</feature>
<dbReference type="OrthoDB" id="676158at2"/>
<keyword evidence="2" id="KW-0732">Signal</keyword>
<dbReference type="EMBL" id="SDDZ01000010">
    <property type="protein sequence ID" value="RXJ45796.1"/>
    <property type="molecule type" value="Genomic_DNA"/>
</dbReference>
<gene>
    <name evidence="3" type="ORF">ESZ48_14530</name>
</gene>
<dbReference type="Proteomes" id="UP000289792">
    <property type="component" value="Unassembled WGS sequence"/>
</dbReference>
<reference evidence="3 4" key="1">
    <citation type="submission" date="2019-01" db="EMBL/GenBank/DDBJ databases">
        <title>Genome sequence of the Antarctic species Gelidibacter gilvus ACAM 158(T).</title>
        <authorList>
            <person name="Bowman J.P."/>
        </authorList>
    </citation>
    <scope>NUCLEOTIDE SEQUENCE [LARGE SCALE GENOMIC DNA]</scope>
    <source>
        <strain evidence="3 4">IC158</strain>
    </source>
</reference>
<comment type="caution">
    <text evidence="3">The sequence shown here is derived from an EMBL/GenBank/DDBJ whole genome shotgun (WGS) entry which is preliminary data.</text>
</comment>
<feature type="transmembrane region" description="Helical" evidence="1">
    <location>
        <begin position="55"/>
        <end position="76"/>
    </location>
</feature>
<proteinExistence type="predicted"/>
<keyword evidence="4" id="KW-1185">Reference proteome</keyword>